<evidence type="ECO:0008006" key="6">
    <source>
        <dbReference type="Google" id="ProtNLM"/>
    </source>
</evidence>
<evidence type="ECO:0000259" key="3">
    <source>
        <dbReference type="Pfam" id="PF08530"/>
    </source>
</evidence>
<comment type="caution">
    <text evidence="4">The sequence shown here is derived from an EMBL/GenBank/DDBJ whole genome shotgun (WGS) entry which is preliminary data.</text>
</comment>
<dbReference type="Gene3D" id="3.40.50.1820">
    <property type="entry name" value="alpha/beta hydrolase"/>
    <property type="match status" value="1"/>
</dbReference>
<organism evidence="4 5">
    <name type="scientific">Thraustotheca clavata</name>
    <dbReference type="NCBI Taxonomy" id="74557"/>
    <lineage>
        <taxon>Eukaryota</taxon>
        <taxon>Sar</taxon>
        <taxon>Stramenopiles</taxon>
        <taxon>Oomycota</taxon>
        <taxon>Saprolegniomycetes</taxon>
        <taxon>Saprolegniales</taxon>
        <taxon>Achlyaceae</taxon>
        <taxon>Thraustotheca</taxon>
    </lineage>
</organism>
<dbReference type="Proteomes" id="UP000243217">
    <property type="component" value="Unassembled WGS sequence"/>
</dbReference>
<dbReference type="SUPFAM" id="SSF53474">
    <property type="entry name" value="alpha/beta-Hydrolases"/>
    <property type="match status" value="1"/>
</dbReference>
<evidence type="ECO:0000313" key="4">
    <source>
        <dbReference type="EMBL" id="OQS07949.1"/>
    </source>
</evidence>
<feature type="domain" description="Xaa-Pro dipeptidyl-peptidase C-terminal" evidence="3">
    <location>
        <begin position="247"/>
        <end position="377"/>
    </location>
</feature>
<dbReference type="Pfam" id="PF02129">
    <property type="entry name" value="Peptidase_S15"/>
    <property type="match status" value="1"/>
</dbReference>
<accession>A0A1W0ACR0</accession>
<dbReference type="InterPro" id="IPR013736">
    <property type="entry name" value="Xaa-Pro_dipept_C"/>
</dbReference>
<protein>
    <recommendedName>
        <fullName evidence="6">Xaa-Pro dipeptidyl-peptidase C-terminal domain-containing protein</fullName>
    </recommendedName>
</protein>
<feature type="domain" description="Xaa-Pro dipeptidyl-peptidase-like" evidence="2">
    <location>
        <begin position="145"/>
        <end position="193"/>
    </location>
</feature>
<evidence type="ECO:0000313" key="5">
    <source>
        <dbReference type="Proteomes" id="UP000243217"/>
    </source>
</evidence>
<feature type="non-terminal residue" evidence="4">
    <location>
        <position position="379"/>
    </location>
</feature>
<dbReference type="InterPro" id="IPR029058">
    <property type="entry name" value="AB_hydrolase_fold"/>
</dbReference>
<dbReference type="SUPFAM" id="SSF49785">
    <property type="entry name" value="Galactose-binding domain-like"/>
    <property type="match status" value="1"/>
</dbReference>
<keyword evidence="1" id="KW-0378">Hydrolase</keyword>
<evidence type="ECO:0000256" key="1">
    <source>
        <dbReference type="ARBA" id="ARBA00022801"/>
    </source>
</evidence>
<dbReference type="Gene3D" id="2.60.120.260">
    <property type="entry name" value="Galactose-binding domain-like"/>
    <property type="match status" value="1"/>
</dbReference>
<sequence>MGQSSSKYVHSSNDYELVIKCSKELEYILENEFGATGRGLHEKISSANAPFSAELIKQMRYLATIRNKLIHERGFDAIPDRANFIMKFEKSAQELESIVKSRQGHGNTNCCIMNNWVATDDITPVLYRNTPSASTTVSAGELSLHNVLKNFQQAQVPTLFYSGWFDATARSALQGYCNLPNKSKVIIGPWNHGGLQFFDIDQNKSQITEFDHFTPVLEFLHHHFESNSQTTPCEQEPLVASDNALYKGVEYFMLGENRWHHSDIWPAYFNRQSWYLSMETSGTPMLTNTLSHVCGGQVTISVNGQKSIGGNSRWHATIRIRDPIMYTHWEECHHITFTSMPVDAPLKIAGTPVVTLYLSSSDTDADLFVYLVAVAPKTK</sequence>
<dbReference type="EMBL" id="JNBS01000021">
    <property type="protein sequence ID" value="OQS07949.1"/>
    <property type="molecule type" value="Genomic_DNA"/>
</dbReference>
<proteinExistence type="predicted"/>
<gene>
    <name evidence="4" type="ORF">THRCLA_00063</name>
</gene>
<dbReference type="InterPro" id="IPR000383">
    <property type="entry name" value="Xaa-Pro-like_dom"/>
</dbReference>
<dbReference type="NCBIfam" id="TIGR00976">
    <property type="entry name" value="CocE_NonD"/>
    <property type="match status" value="1"/>
</dbReference>
<dbReference type="InterPro" id="IPR005674">
    <property type="entry name" value="CocE/Ser_esterase"/>
</dbReference>
<dbReference type="InterPro" id="IPR008979">
    <property type="entry name" value="Galactose-bd-like_sf"/>
</dbReference>
<reference evidence="4 5" key="1">
    <citation type="journal article" date="2014" name="Genome Biol. Evol.">
        <title>The secreted proteins of Achlya hypogyna and Thraustotheca clavata identify the ancestral oomycete secretome and reveal gene acquisitions by horizontal gene transfer.</title>
        <authorList>
            <person name="Misner I."/>
            <person name="Blouin N."/>
            <person name="Leonard G."/>
            <person name="Richards T.A."/>
            <person name="Lane C.E."/>
        </authorList>
    </citation>
    <scope>NUCLEOTIDE SEQUENCE [LARGE SCALE GENOMIC DNA]</scope>
    <source>
        <strain evidence="4 5">ATCC 34112</strain>
    </source>
</reference>
<keyword evidence="5" id="KW-1185">Reference proteome</keyword>
<dbReference type="Pfam" id="PF08530">
    <property type="entry name" value="PepX_C"/>
    <property type="match status" value="1"/>
</dbReference>
<dbReference type="STRING" id="74557.A0A1W0ACR0"/>
<dbReference type="OrthoDB" id="10261355at2759"/>
<dbReference type="GO" id="GO:0008239">
    <property type="term" value="F:dipeptidyl-peptidase activity"/>
    <property type="evidence" value="ECO:0007669"/>
    <property type="project" value="InterPro"/>
</dbReference>
<evidence type="ECO:0000259" key="2">
    <source>
        <dbReference type="Pfam" id="PF02129"/>
    </source>
</evidence>
<dbReference type="AlphaFoldDB" id="A0A1W0ACR0"/>
<name>A0A1W0ACR0_9STRA</name>